<evidence type="ECO:0000256" key="4">
    <source>
        <dbReference type="ARBA" id="ARBA00022967"/>
    </source>
</evidence>
<dbReference type="PANTHER" id="PTHR42794">
    <property type="entry name" value="HEMIN IMPORT ATP-BINDING PROTEIN HMUV"/>
    <property type="match status" value="1"/>
</dbReference>
<keyword evidence="2" id="KW-0547">Nucleotide-binding</keyword>
<reference evidence="6" key="1">
    <citation type="submission" date="2016-03" db="EMBL/GenBank/DDBJ databases">
        <authorList>
            <person name="Borrel G."/>
            <person name="Mccann A."/>
            <person name="O'Toole P.W."/>
        </authorList>
    </citation>
    <scope>NUCLEOTIDE SEQUENCE</scope>
    <source>
        <strain evidence="6">183</strain>
    </source>
</reference>
<dbReference type="GO" id="GO:0016887">
    <property type="term" value="F:ATP hydrolysis activity"/>
    <property type="evidence" value="ECO:0007669"/>
    <property type="project" value="InterPro"/>
</dbReference>
<feature type="domain" description="ABC transporter" evidence="5">
    <location>
        <begin position="4"/>
        <end position="254"/>
    </location>
</feature>
<dbReference type="FunFam" id="3.40.50.300:FF:000134">
    <property type="entry name" value="Iron-enterobactin ABC transporter ATP-binding protein"/>
    <property type="match status" value="1"/>
</dbReference>
<dbReference type="Proteomes" id="UP000752814">
    <property type="component" value="Unassembled WGS sequence"/>
</dbReference>
<sequence length="278" mass="31130">MVHLDVNGVIFSYGSKKVLDDVSFSITNGEIVGILGQNGSGKTTLLNCINSEYRPKHGTVVIRDFSPEALEHSESQSSSADVQNLSNSERSRIIATVEQSSFMSFPFSVMETVRMGRYSHTGMFDDDEEEIEKIYEVMKSTGILKFADRSVNELSGGEWRRVMIAQALAQEPEILLLDEPTLHLDINHQFELMDLLRSIVSERNILIVIVTHDLPLAARYCDKIIIMKEGKIVDAGPAEDTITTANIENIFHMRAKIGYDKDIKGIGVFLIEKIDCDE</sequence>
<gene>
    <name evidence="6" type="ORF">A3207_02170</name>
</gene>
<evidence type="ECO:0000313" key="7">
    <source>
        <dbReference type="Proteomes" id="UP000752814"/>
    </source>
</evidence>
<dbReference type="CDD" id="cd03214">
    <property type="entry name" value="ABC_Iron-Siderophores_B12_Hemin"/>
    <property type="match status" value="1"/>
</dbReference>
<accession>A0A8J8PHV0</accession>
<dbReference type="SMART" id="SM00382">
    <property type="entry name" value="AAA"/>
    <property type="match status" value="1"/>
</dbReference>
<dbReference type="OMA" id="EVFGMRC"/>
<dbReference type="Gene3D" id="3.40.50.300">
    <property type="entry name" value="P-loop containing nucleotide triphosphate hydrolases"/>
    <property type="match status" value="1"/>
</dbReference>
<evidence type="ECO:0000313" key="6">
    <source>
        <dbReference type="EMBL" id="TQS84852.1"/>
    </source>
</evidence>
<dbReference type="GeneID" id="41323110"/>
<evidence type="ECO:0000259" key="5">
    <source>
        <dbReference type="PROSITE" id="PS50893"/>
    </source>
</evidence>
<dbReference type="SUPFAM" id="SSF52540">
    <property type="entry name" value="P-loop containing nucleoside triphosphate hydrolases"/>
    <property type="match status" value="1"/>
</dbReference>
<comment type="caution">
    <text evidence="6">The sequence shown here is derived from an EMBL/GenBank/DDBJ whole genome shotgun (WGS) entry which is preliminary data.</text>
</comment>
<keyword evidence="3" id="KW-0067">ATP-binding</keyword>
<dbReference type="InterPro" id="IPR003439">
    <property type="entry name" value="ABC_transporter-like_ATP-bd"/>
</dbReference>
<evidence type="ECO:0000256" key="2">
    <source>
        <dbReference type="ARBA" id="ARBA00022741"/>
    </source>
</evidence>
<dbReference type="InterPro" id="IPR027417">
    <property type="entry name" value="P-loop_NTPase"/>
</dbReference>
<name>A0A8J8PHV0_9ARCH</name>
<dbReference type="PROSITE" id="PS00211">
    <property type="entry name" value="ABC_TRANSPORTER_1"/>
    <property type="match status" value="1"/>
</dbReference>
<dbReference type="PANTHER" id="PTHR42794:SF1">
    <property type="entry name" value="HEMIN IMPORT ATP-BINDING PROTEIN HMUV"/>
    <property type="match status" value="1"/>
</dbReference>
<organism evidence="6 7">
    <name type="scientific">Candidatus Methanomassiliicoccus intestinalis</name>
    <dbReference type="NCBI Taxonomy" id="1406512"/>
    <lineage>
        <taxon>Archaea</taxon>
        <taxon>Methanobacteriati</taxon>
        <taxon>Thermoplasmatota</taxon>
        <taxon>Thermoplasmata</taxon>
        <taxon>Methanomassiliicoccales</taxon>
        <taxon>Methanomassiliicoccaceae</taxon>
        <taxon>Methanomassiliicoccus</taxon>
    </lineage>
</organism>
<dbReference type="InterPro" id="IPR003593">
    <property type="entry name" value="AAA+_ATPase"/>
</dbReference>
<dbReference type="GO" id="GO:0005524">
    <property type="term" value="F:ATP binding"/>
    <property type="evidence" value="ECO:0007669"/>
    <property type="project" value="UniProtKB-KW"/>
</dbReference>
<proteinExistence type="predicted"/>
<evidence type="ECO:0000256" key="1">
    <source>
        <dbReference type="ARBA" id="ARBA00022448"/>
    </source>
</evidence>
<evidence type="ECO:0000256" key="3">
    <source>
        <dbReference type="ARBA" id="ARBA00022840"/>
    </source>
</evidence>
<dbReference type="PROSITE" id="PS50893">
    <property type="entry name" value="ABC_TRANSPORTER_2"/>
    <property type="match status" value="1"/>
</dbReference>
<keyword evidence="4" id="KW-1278">Translocase</keyword>
<dbReference type="InterPro" id="IPR017871">
    <property type="entry name" value="ABC_transporter-like_CS"/>
</dbReference>
<protein>
    <recommendedName>
        <fullName evidence="5">ABC transporter domain-containing protein</fullName>
    </recommendedName>
</protein>
<keyword evidence="1" id="KW-0813">Transport</keyword>
<dbReference type="AlphaFoldDB" id="A0A8J8PHV0"/>
<dbReference type="RefSeq" id="WP_020448580.1">
    <property type="nucleotide sequence ID" value="NZ_CAYAYE010000015.1"/>
</dbReference>
<dbReference type="EMBL" id="LVVT01000001">
    <property type="protein sequence ID" value="TQS84852.1"/>
    <property type="molecule type" value="Genomic_DNA"/>
</dbReference>
<dbReference type="Pfam" id="PF00005">
    <property type="entry name" value="ABC_tran"/>
    <property type="match status" value="1"/>
</dbReference>